<evidence type="ECO:0000256" key="1">
    <source>
        <dbReference type="ARBA" id="ARBA00022759"/>
    </source>
</evidence>
<accession>A0A9D2M375</accession>
<evidence type="ECO:0000313" key="3">
    <source>
        <dbReference type="Proteomes" id="UP000824209"/>
    </source>
</evidence>
<dbReference type="InterPro" id="IPR036866">
    <property type="entry name" value="RibonucZ/Hydroxyglut_hydro"/>
</dbReference>
<evidence type="ECO:0000313" key="2">
    <source>
        <dbReference type="EMBL" id="HJB39999.1"/>
    </source>
</evidence>
<dbReference type="PANTHER" id="PTHR46018">
    <property type="entry name" value="ZINC PHOSPHODIESTERASE ELAC PROTEIN 1"/>
    <property type="match status" value="1"/>
</dbReference>
<name>A0A9D2M375_9FIRM</name>
<dbReference type="Pfam" id="PF23023">
    <property type="entry name" value="Anti-Pycsar_Apyc1"/>
    <property type="match status" value="1"/>
</dbReference>
<dbReference type="SUPFAM" id="SSF56281">
    <property type="entry name" value="Metallo-hydrolase/oxidoreductase"/>
    <property type="match status" value="1"/>
</dbReference>
<dbReference type="PANTHER" id="PTHR46018:SF2">
    <property type="entry name" value="ZINC PHOSPHODIESTERASE ELAC PROTEIN 1"/>
    <property type="match status" value="1"/>
</dbReference>
<dbReference type="GO" id="GO:0042781">
    <property type="term" value="F:3'-tRNA processing endoribonuclease activity"/>
    <property type="evidence" value="ECO:0007669"/>
    <property type="project" value="TreeGrafter"/>
</dbReference>
<keyword evidence="1" id="KW-0255">Endonuclease</keyword>
<gene>
    <name evidence="2" type="ORF">H9943_06335</name>
</gene>
<sequence length="268" mass="30702">MNRLVVLGTGYAMATKCYNTCFAIQNEKGDTFLTDAGGGNGILVQLERAGIDIASIHEMMVTHEHCDHLLGVVWMVRKIAAMMNAGRYEGEFHIYCHEGLSAAIRTMCGLTLQKKLTKHLDERIVLHDIQDGQTAELRVGGITFFDIHSTKARQFGYHLCWDEKKLTCLGDEPYNPLCEAYIRNTDWLLAEAFCLYEQRERFSPYEKHHSTVKEACELAQQFKIPHLVLWHTEDENYEKRQALYTAEGSQYYHGDLHVPNDLDVLELT</sequence>
<reference evidence="2" key="1">
    <citation type="journal article" date="2021" name="PeerJ">
        <title>Extensive microbial diversity within the chicken gut microbiome revealed by metagenomics and culture.</title>
        <authorList>
            <person name="Gilroy R."/>
            <person name="Ravi A."/>
            <person name="Getino M."/>
            <person name="Pursley I."/>
            <person name="Horton D.L."/>
            <person name="Alikhan N.F."/>
            <person name="Baker D."/>
            <person name="Gharbi K."/>
            <person name="Hall N."/>
            <person name="Watson M."/>
            <person name="Adriaenssens E.M."/>
            <person name="Foster-Nyarko E."/>
            <person name="Jarju S."/>
            <person name="Secka A."/>
            <person name="Antonio M."/>
            <person name="Oren A."/>
            <person name="Chaudhuri R.R."/>
            <person name="La Ragione R."/>
            <person name="Hildebrand F."/>
            <person name="Pallen M.J."/>
        </authorList>
    </citation>
    <scope>NUCLEOTIDE SEQUENCE</scope>
    <source>
        <strain evidence="2">ChiBcec8-14828</strain>
    </source>
</reference>
<dbReference type="EMBL" id="DWYA01000054">
    <property type="protein sequence ID" value="HJB39999.1"/>
    <property type="molecule type" value="Genomic_DNA"/>
</dbReference>
<keyword evidence="1" id="KW-0540">Nuclease</keyword>
<dbReference type="AlphaFoldDB" id="A0A9D2M375"/>
<dbReference type="Gene3D" id="3.60.15.10">
    <property type="entry name" value="Ribonuclease Z/Hydroxyacylglutathione hydrolase-like"/>
    <property type="match status" value="1"/>
</dbReference>
<dbReference type="Proteomes" id="UP000824209">
    <property type="component" value="Unassembled WGS sequence"/>
</dbReference>
<comment type="caution">
    <text evidence="2">The sequence shown here is derived from an EMBL/GenBank/DDBJ whole genome shotgun (WGS) entry which is preliminary data.</text>
</comment>
<organism evidence="2 3">
    <name type="scientific">Candidatus Ruthenibacterium avium</name>
    <dbReference type="NCBI Taxonomy" id="2838751"/>
    <lineage>
        <taxon>Bacteria</taxon>
        <taxon>Bacillati</taxon>
        <taxon>Bacillota</taxon>
        <taxon>Clostridia</taxon>
        <taxon>Eubacteriales</taxon>
        <taxon>Oscillospiraceae</taxon>
        <taxon>Ruthenibacterium</taxon>
    </lineage>
</organism>
<protein>
    <submittedName>
        <fullName evidence="2">MBL fold metallo-hydrolase</fullName>
    </submittedName>
</protein>
<reference evidence="2" key="2">
    <citation type="submission" date="2021-04" db="EMBL/GenBank/DDBJ databases">
        <authorList>
            <person name="Gilroy R."/>
        </authorList>
    </citation>
    <scope>NUCLEOTIDE SEQUENCE</scope>
    <source>
        <strain evidence="2">ChiBcec8-14828</strain>
    </source>
</reference>
<proteinExistence type="predicted"/>
<keyword evidence="1" id="KW-0378">Hydrolase</keyword>